<feature type="non-terminal residue" evidence="2">
    <location>
        <position position="1"/>
    </location>
</feature>
<evidence type="ECO:0000256" key="1">
    <source>
        <dbReference type="SAM" id="Phobius"/>
    </source>
</evidence>
<feature type="transmembrane region" description="Helical" evidence="1">
    <location>
        <begin position="79"/>
        <end position="99"/>
    </location>
</feature>
<sequence>QPGICDLWLRWEHQKLYKMENTAFDDEAEKSTKIELGHVKSQPQKHSHNCQPELCQNLHSKFILQKEKLSGNPWDKLKSIFLVVFIVLFVIWIVLYILLTKFDII</sequence>
<protein>
    <submittedName>
        <fullName evidence="2">Uncharacterized protein</fullName>
    </submittedName>
</protein>
<name>A0A1B6CCI3_9HEMI</name>
<evidence type="ECO:0000313" key="2">
    <source>
        <dbReference type="EMBL" id="JAS11167.1"/>
    </source>
</evidence>
<proteinExistence type="predicted"/>
<keyword evidence="1" id="KW-1133">Transmembrane helix</keyword>
<dbReference type="EMBL" id="GEDC01026131">
    <property type="protein sequence ID" value="JAS11167.1"/>
    <property type="molecule type" value="Transcribed_RNA"/>
</dbReference>
<dbReference type="AlphaFoldDB" id="A0A1B6CCI3"/>
<keyword evidence="1" id="KW-0812">Transmembrane</keyword>
<reference evidence="2" key="1">
    <citation type="submission" date="2015-12" db="EMBL/GenBank/DDBJ databases">
        <title>De novo transcriptome assembly of four potential Pierce s Disease insect vectors from Arizona vineyards.</title>
        <authorList>
            <person name="Tassone E.E."/>
        </authorList>
    </citation>
    <scope>NUCLEOTIDE SEQUENCE</scope>
</reference>
<accession>A0A1B6CCI3</accession>
<keyword evidence="1" id="KW-0472">Membrane</keyword>
<gene>
    <name evidence="2" type="ORF">g.16807</name>
</gene>
<organism evidence="2">
    <name type="scientific">Clastoptera arizonana</name>
    <name type="common">Arizona spittle bug</name>
    <dbReference type="NCBI Taxonomy" id="38151"/>
    <lineage>
        <taxon>Eukaryota</taxon>
        <taxon>Metazoa</taxon>
        <taxon>Ecdysozoa</taxon>
        <taxon>Arthropoda</taxon>
        <taxon>Hexapoda</taxon>
        <taxon>Insecta</taxon>
        <taxon>Pterygota</taxon>
        <taxon>Neoptera</taxon>
        <taxon>Paraneoptera</taxon>
        <taxon>Hemiptera</taxon>
        <taxon>Auchenorrhyncha</taxon>
        <taxon>Cercopoidea</taxon>
        <taxon>Clastopteridae</taxon>
        <taxon>Clastoptera</taxon>
    </lineage>
</organism>